<dbReference type="Gramene" id="TraesROB_scaffold_088130_01G000100.1">
    <property type="protein sequence ID" value="TraesROB_scaffold_088130_01G000100.1"/>
    <property type="gene ID" value="TraesROB_scaffold_088130_01G000100"/>
</dbReference>
<dbReference type="Gramene" id="TraesNOR1B03G00251700.1">
    <property type="protein sequence ID" value="TraesNOR1B03G00251700.1.CDS1"/>
    <property type="gene ID" value="TraesNOR1B03G00251700"/>
</dbReference>
<keyword evidence="2" id="KW-0732">Signal</keyword>
<name>A0A3B5YUD8_WHEAT</name>
<sequence>MASSRAIMILSLFVLALPHSVVQARMMPNDQPQMLADNTIGSPPYSSSPDLLQVFMAPPPPMPVTFAGSIEITGAKRRRASQAVQGSVPSPGVGHH</sequence>
<dbReference type="Gramene" id="TraesPARA_EIv1.0_0141800.1">
    <property type="protein sequence ID" value="TraesPARA_EIv1.0_0141800.1.CDS1"/>
    <property type="gene ID" value="TraesPARA_EIv1.0_0141800"/>
</dbReference>
<dbReference type="EnsemblPlants" id="TraesCS1B02G143300.1">
    <property type="protein sequence ID" value="TraesCS1B02G143300.1.cds1"/>
    <property type="gene ID" value="TraesCS1B02G143300"/>
</dbReference>
<dbReference type="Gramene" id="TraesLDM1B03G00248220.1">
    <property type="protein sequence ID" value="TraesLDM1B03G00248220.1.CDS1"/>
    <property type="gene ID" value="TraesLDM1B03G00248220"/>
</dbReference>
<dbReference type="Gramene" id="TraesCS1B02G143300.1">
    <property type="protein sequence ID" value="TraesCS1B02G143300.1.cds1"/>
    <property type="gene ID" value="TraesCS1B02G143300"/>
</dbReference>
<evidence type="ECO:0000313" key="3">
    <source>
        <dbReference type="EnsemblPlants" id="TraesCS1B02G143300.1.cds1"/>
    </source>
</evidence>
<evidence type="ECO:0000313" key="4">
    <source>
        <dbReference type="Proteomes" id="UP000019116"/>
    </source>
</evidence>
<dbReference type="Gramene" id="TraesCS1B03G0392900.1">
    <property type="protein sequence ID" value="TraesCS1B03G0392900.1.CDS1"/>
    <property type="gene ID" value="TraesCS1B03G0392900"/>
</dbReference>
<dbReference type="Gramene" id="TraesLAC1B03G00251790.1">
    <property type="protein sequence ID" value="TraesLAC1B03G00251790.1.CDS1"/>
    <property type="gene ID" value="TraesLAC1B03G00251790"/>
</dbReference>
<feature type="chain" id="PRO_5043170041" evidence="2">
    <location>
        <begin position="25"/>
        <end position="96"/>
    </location>
</feature>
<dbReference type="Gramene" id="TraesJUL1B03G00247700.1">
    <property type="protein sequence ID" value="TraesJUL1B03G00247700.1.CDS1"/>
    <property type="gene ID" value="TraesJUL1B03G00247700"/>
</dbReference>
<dbReference type="Gramene" id="TraesARI1B03G00250310.1">
    <property type="protein sequence ID" value="TraesARI1B03G00250310.1.CDS1"/>
    <property type="gene ID" value="TraesARI1B03G00250310"/>
</dbReference>
<feature type="signal peptide" evidence="2">
    <location>
        <begin position="1"/>
        <end position="24"/>
    </location>
</feature>
<organism evidence="3">
    <name type="scientific">Triticum aestivum</name>
    <name type="common">Wheat</name>
    <dbReference type="NCBI Taxonomy" id="4565"/>
    <lineage>
        <taxon>Eukaryota</taxon>
        <taxon>Viridiplantae</taxon>
        <taxon>Streptophyta</taxon>
        <taxon>Embryophyta</taxon>
        <taxon>Tracheophyta</taxon>
        <taxon>Spermatophyta</taxon>
        <taxon>Magnoliopsida</taxon>
        <taxon>Liliopsida</taxon>
        <taxon>Poales</taxon>
        <taxon>Poaceae</taxon>
        <taxon>BOP clade</taxon>
        <taxon>Pooideae</taxon>
        <taxon>Triticodae</taxon>
        <taxon>Triticeae</taxon>
        <taxon>Triticinae</taxon>
        <taxon>Triticum</taxon>
    </lineage>
</organism>
<evidence type="ECO:0000256" key="1">
    <source>
        <dbReference type="SAM" id="MobiDB-lite"/>
    </source>
</evidence>
<dbReference type="Gramene" id="TraesWEE_scaffold_092543_01G000100.1">
    <property type="protein sequence ID" value="TraesWEE_scaffold_092543_01G000100.1"/>
    <property type="gene ID" value="TraesWEE_scaffold_092543_01G000100"/>
</dbReference>
<dbReference type="Gramene" id="TraesMAC1B03G00249570.1">
    <property type="protein sequence ID" value="TraesMAC1B03G00249570.1.CDS1"/>
    <property type="gene ID" value="TraesMAC1B03G00249570"/>
</dbReference>
<dbReference type="AlphaFoldDB" id="A0A3B5YUD8"/>
<dbReference type="OrthoDB" id="695425at2759"/>
<accession>A0A3B5YUD8</accession>
<evidence type="ECO:0000256" key="2">
    <source>
        <dbReference type="SAM" id="SignalP"/>
    </source>
</evidence>
<protein>
    <submittedName>
        <fullName evidence="3">Uncharacterized protein</fullName>
    </submittedName>
</protein>
<dbReference type="Gramene" id="TraesJAG1B03G00248250.1">
    <property type="protein sequence ID" value="TraesJAG1B03G00248250.1.CDS1"/>
    <property type="gene ID" value="TraesJAG1B03G00248250"/>
</dbReference>
<dbReference type="Gramene" id="TraesSTA1B03G00246610.1">
    <property type="protein sequence ID" value="TraesSTA1B03G00246610.1.CDS1"/>
    <property type="gene ID" value="TraesSTA1B03G00246610"/>
</dbReference>
<feature type="region of interest" description="Disordered" evidence="1">
    <location>
        <begin position="77"/>
        <end position="96"/>
    </location>
</feature>
<proteinExistence type="predicted"/>
<dbReference type="Gramene" id="TraesSYM1B03G00254060.1">
    <property type="protein sequence ID" value="TraesSYM1B03G00254060.1.CDS1"/>
    <property type="gene ID" value="TraesSYM1B03G00254060"/>
</dbReference>
<reference evidence="3" key="2">
    <citation type="submission" date="2018-10" db="UniProtKB">
        <authorList>
            <consortium name="EnsemblPlants"/>
        </authorList>
    </citation>
    <scope>IDENTIFICATION</scope>
</reference>
<keyword evidence="4" id="KW-1185">Reference proteome</keyword>
<reference evidence="3" key="1">
    <citation type="submission" date="2018-08" db="EMBL/GenBank/DDBJ databases">
        <authorList>
            <person name="Rossello M."/>
        </authorList>
    </citation>
    <scope>NUCLEOTIDE SEQUENCE [LARGE SCALE GENOMIC DNA]</scope>
    <source>
        <strain evidence="3">cv. Chinese Spring</strain>
    </source>
</reference>
<dbReference type="Gramene" id="TraesCLE_scaffold_092271_01G000100.1">
    <property type="protein sequence ID" value="TraesCLE_scaffold_092271_01G000100.1"/>
    <property type="gene ID" value="TraesCLE_scaffold_092271_01G000100"/>
</dbReference>
<dbReference type="Proteomes" id="UP000019116">
    <property type="component" value="Chromosome 1B"/>
</dbReference>